<dbReference type="Gene3D" id="2.30.110.10">
    <property type="entry name" value="Electron Transport, Fmn-binding Protein, Chain A"/>
    <property type="match status" value="1"/>
</dbReference>
<reference evidence="3" key="1">
    <citation type="submission" date="2022-10" db="EMBL/GenBank/DDBJ databases">
        <title>The complete genomes of actinobacterial strains from the NBC collection.</title>
        <authorList>
            <person name="Joergensen T.S."/>
            <person name="Alvarez Arevalo M."/>
            <person name="Sterndorff E.B."/>
            <person name="Faurdal D."/>
            <person name="Vuksanovic O."/>
            <person name="Mourched A.-S."/>
            <person name="Charusanti P."/>
            <person name="Shaw S."/>
            <person name="Blin K."/>
            <person name="Weber T."/>
        </authorList>
    </citation>
    <scope>NUCLEOTIDE SEQUENCE</scope>
    <source>
        <strain evidence="3">NBC_00686</strain>
    </source>
</reference>
<feature type="domain" description="Flavin reductase like" evidence="2">
    <location>
        <begin position="23"/>
        <end position="165"/>
    </location>
</feature>
<dbReference type="InterPro" id="IPR012349">
    <property type="entry name" value="Split_barrel_FMN-bd"/>
</dbReference>
<dbReference type="Pfam" id="PF01613">
    <property type="entry name" value="Flavin_Reduct"/>
    <property type="match status" value="1"/>
</dbReference>
<evidence type="ECO:0000313" key="3">
    <source>
        <dbReference type="EMBL" id="WUT40974.1"/>
    </source>
</evidence>
<evidence type="ECO:0000259" key="2">
    <source>
        <dbReference type="SMART" id="SM00903"/>
    </source>
</evidence>
<proteinExistence type="predicted"/>
<sequence length="173" mass="18613">MTAISTTSNSDADYLARMFREVMAQVVTPVTVVTGIQEGVPHGTTVSAFTSLSLSPPMVLVSLDRTSELLSIVGRSGRFGVNVLGSAHSDVALRFARKGGAAKFTDIRWLLDHRLPRLPNALGWLACEIEEMVDGGDHVVLLGKVLHTDHHDGSPLTYHARTFGTHTVLDGDP</sequence>
<gene>
    <name evidence="3" type="ORF">OG929_01290</name>
</gene>
<keyword evidence="4" id="KW-1185">Reference proteome</keyword>
<organism evidence="3 4">
    <name type="scientific">Streptomyces pseudovenezuelae</name>
    <dbReference type="NCBI Taxonomy" id="67350"/>
    <lineage>
        <taxon>Bacteria</taxon>
        <taxon>Bacillati</taxon>
        <taxon>Actinomycetota</taxon>
        <taxon>Actinomycetes</taxon>
        <taxon>Kitasatosporales</taxon>
        <taxon>Streptomycetaceae</taxon>
        <taxon>Streptomyces</taxon>
        <taxon>Streptomyces aurantiacus group</taxon>
    </lineage>
</organism>
<dbReference type="InterPro" id="IPR002563">
    <property type="entry name" value="Flavin_Rdtase-like_dom"/>
</dbReference>
<dbReference type="InterPro" id="IPR050268">
    <property type="entry name" value="NADH-dep_flavin_reductase"/>
</dbReference>
<keyword evidence="1" id="KW-0560">Oxidoreductase</keyword>
<dbReference type="EMBL" id="CP109011">
    <property type="protein sequence ID" value="WUT40974.1"/>
    <property type="molecule type" value="Genomic_DNA"/>
</dbReference>
<dbReference type="SMART" id="SM00903">
    <property type="entry name" value="Flavin_Reduct"/>
    <property type="match status" value="1"/>
</dbReference>
<dbReference type="RefSeq" id="WP_329257318.1">
    <property type="nucleotide sequence ID" value="NZ_CP108992.1"/>
</dbReference>
<protein>
    <submittedName>
        <fullName evidence="3">Flavin reductase family protein</fullName>
    </submittedName>
</protein>
<dbReference type="SUPFAM" id="SSF50475">
    <property type="entry name" value="FMN-binding split barrel"/>
    <property type="match status" value="1"/>
</dbReference>
<dbReference type="PANTHER" id="PTHR30466">
    <property type="entry name" value="FLAVIN REDUCTASE"/>
    <property type="match status" value="1"/>
</dbReference>
<accession>A0ABZ1WMK7</accession>
<name>A0ABZ1WMK7_9ACTN</name>
<dbReference type="PANTHER" id="PTHR30466:SF1">
    <property type="entry name" value="FMN REDUCTASE (NADH) RUTF"/>
    <property type="match status" value="1"/>
</dbReference>
<evidence type="ECO:0000256" key="1">
    <source>
        <dbReference type="ARBA" id="ARBA00023002"/>
    </source>
</evidence>
<dbReference type="Proteomes" id="UP001432168">
    <property type="component" value="Chromosome"/>
</dbReference>
<evidence type="ECO:0000313" key="4">
    <source>
        <dbReference type="Proteomes" id="UP001432168"/>
    </source>
</evidence>